<dbReference type="Pfam" id="PF14244">
    <property type="entry name" value="Retrotran_gag_3"/>
    <property type="match status" value="1"/>
</dbReference>
<evidence type="ECO:0000256" key="1">
    <source>
        <dbReference type="SAM" id="MobiDB-lite"/>
    </source>
</evidence>
<dbReference type="Proteomes" id="UP000242715">
    <property type="component" value="Unassembled WGS sequence"/>
</dbReference>
<dbReference type="InterPro" id="IPR005162">
    <property type="entry name" value="Retrotrans_gag_dom"/>
</dbReference>
<dbReference type="EMBL" id="DF974203">
    <property type="protein sequence ID" value="GAU46352.1"/>
    <property type="molecule type" value="Genomic_DNA"/>
</dbReference>
<proteinExistence type="predicted"/>
<evidence type="ECO:0000259" key="3">
    <source>
        <dbReference type="Pfam" id="PF14244"/>
    </source>
</evidence>
<keyword evidence="5" id="KW-1185">Reference proteome</keyword>
<protein>
    <recommendedName>
        <fullName evidence="6">Retrotransposon Copia-like N-terminal domain-containing protein</fullName>
    </recommendedName>
</protein>
<dbReference type="InterPro" id="IPR029472">
    <property type="entry name" value="Copia-like_N"/>
</dbReference>
<gene>
    <name evidence="4" type="ORF">TSUD_180850</name>
</gene>
<feature type="compositionally biased region" description="Gly residues" evidence="1">
    <location>
        <begin position="290"/>
        <end position="301"/>
    </location>
</feature>
<reference evidence="5" key="1">
    <citation type="journal article" date="2017" name="Front. Plant Sci.">
        <title>Climate Clever Clovers: New Paradigm to Reduce the Environmental Footprint of Ruminants by Breeding Low Methanogenic Forages Utilizing Haplotype Variation.</title>
        <authorList>
            <person name="Kaur P."/>
            <person name="Appels R."/>
            <person name="Bayer P.E."/>
            <person name="Keeble-Gagnere G."/>
            <person name="Wang J."/>
            <person name="Hirakawa H."/>
            <person name="Shirasawa K."/>
            <person name="Vercoe P."/>
            <person name="Stefanova K."/>
            <person name="Durmic Z."/>
            <person name="Nichols P."/>
            <person name="Revell C."/>
            <person name="Isobe S.N."/>
            <person name="Edwards D."/>
            <person name="Erskine W."/>
        </authorList>
    </citation>
    <scope>NUCLEOTIDE SEQUENCE [LARGE SCALE GENOMIC DNA]</scope>
    <source>
        <strain evidence="5">cv. Daliak</strain>
    </source>
</reference>
<dbReference type="AlphaFoldDB" id="A0A2Z6PB16"/>
<name>A0A2Z6PB16_TRISU</name>
<dbReference type="PANTHER" id="PTHR37610">
    <property type="entry name" value="CCHC-TYPE DOMAIN-CONTAINING PROTEIN"/>
    <property type="match status" value="1"/>
</dbReference>
<organism evidence="4 5">
    <name type="scientific">Trifolium subterraneum</name>
    <name type="common">Subterranean clover</name>
    <dbReference type="NCBI Taxonomy" id="3900"/>
    <lineage>
        <taxon>Eukaryota</taxon>
        <taxon>Viridiplantae</taxon>
        <taxon>Streptophyta</taxon>
        <taxon>Embryophyta</taxon>
        <taxon>Tracheophyta</taxon>
        <taxon>Spermatophyta</taxon>
        <taxon>Magnoliopsida</taxon>
        <taxon>eudicotyledons</taxon>
        <taxon>Gunneridae</taxon>
        <taxon>Pentapetalae</taxon>
        <taxon>rosids</taxon>
        <taxon>fabids</taxon>
        <taxon>Fabales</taxon>
        <taxon>Fabaceae</taxon>
        <taxon>Papilionoideae</taxon>
        <taxon>50 kb inversion clade</taxon>
        <taxon>NPAAA clade</taxon>
        <taxon>Hologalegina</taxon>
        <taxon>IRL clade</taxon>
        <taxon>Trifolieae</taxon>
        <taxon>Trifolium</taxon>
    </lineage>
</organism>
<evidence type="ECO:0000313" key="5">
    <source>
        <dbReference type="Proteomes" id="UP000242715"/>
    </source>
</evidence>
<evidence type="ECO:0008006" key="6">
    <source>
        <dbReference type="Google" id="ProtNLM"/>
    </source>
</evidence>
<sequence length="390" mass="44130">MFVDSNASVHGANHHGGHIGTSSQGHNKGYQNDTLNPYFLHLNENLGLILVNPPLSGSNYHSWSRAMTMALKSMNKLHFVNGSLPRPHDDDHDSLAWDRCNTMIISWLTNAVEAEISQSVLWMNTASEIWQDLKERFYQGVIFRISDIQEEIYTLKQGDSSISTYYTKMKKLWQELDNFRPIPESNCIVNCAAITKMKEYKDSDQVIRFLKGLNEQYFAVRSQIMLMEPLPNISKVYSLLVQQERRTVIPIDESKMLEINGQHSYESKMLAINGRNAYAGRGQSNKGRGSRGGGRSSGGRGKGNKLCTFCGQTNHIVDDCWKKYGYPHHMQHLQNNHRAVNNIVNAHGEDDEVHTVTCEEDNIESETGKLFFTPAQHKALLALLQGSQSL</sequence>
<evidence type="ECO:0000259" key="2">
    <source>
        <dbReference type="Pfam" id="PF03732"/>
    </source>
</evidence>
<feature type="domain" description="Retrotransposon gag" evidence="2">
    <location>
        <begin position="106"/>
        <end position="215"/>
    </location>
</feature>
<dbReference type="Pfam" id="PF03732">
    <property type="entry name" value="Retrotrans_gag"/>
    <property type="match status" value="1"/>
</dbReference>
<accession>A0A2Z6PB16</accession>
<feature type="domain" description="Retrotransposon Copia-like N-terminal" evidence="3">
    <location>
        <begin position="41"/>
        <end position="87"/>
    </location>
</feature>
<dbReference type="OrthoDB" id="1432069at2759"/>
<dbReference type="PANTHER" id="PTHR37610:SF55">
    <property type="entry name" value="RETROTRANSPOSON COPIA-LIKE N-TERMINAL DOMAIN-CONTAINING PROTEIN"/>
    <property type="match status" value="1"/>
</dbReference>
<evidence type="ECO:0000313" key="4">
    <source>
        <dbReference type="EMBL" id="GAU46352.1"/>
    </source>
</evidence>
<feature type="region of interest" description="Disordered" evidence="1">
    <location>
        <begin position="278"/>
        <end position="301"/>
    </location>
</feature>